<dbReference type="EMBL" id="CH473954">
    <property type="protein sequence ID" value="EDL77257.1"/>
    <property type="molecule type" value="Genomic_DNA"/>
</dbReference>
<dbReference type="AlphaFoldDB" id="A6I2X0"/>
<name>A6I2X0_RAT</name>
<sequence length="89" mass="9822">MAMGSYDHMGASRNTSQRQRAILFSWVTVKIRVSPVWVHQGILFRTQNPEPGEKLNGFWDSLVISAASWVSSCPSGPLHSLETSHCGGH</sequence>
<protein>
    <submittedName>
        <fullName evidence="1">RCG25723</fullName>
    </submittedName>
</protein>
<accession>A6I2X0</accession>
<evidence type="ECO:0000313" key="1">
    <source>
        <dbReference type="EMBL" id="EDL77257.1"/>
    </source>
</evidence>
<organism evidence="1 2">
    <name type="scientific">Rattus norvegicus</name>
    <name type="common">Rat</name>
    <dbReference type="NCBI Taxonomy" id="10116"/>
    <lineage>
        <taxon>Eukaryota</taxon>
        <taxon>Metazoa</taxon>
        <taxon>Chordata</taxon>
        <taxon>Craniata</taxon>
        <taxon>Vertebrata</taxon>
        <taxon>Euteleostomi</taxon>
        <taxon>Mammalia</taxon>
        <taxon>Eutheria</taxon>
        <taxon>Euarchontoglires</taxon>
        <taxon>Glires</taxon>
        <taxon>Rodentia</taxon>
        <taxon>Myomorpha</taxon>
        <taxon>Muroidea</taxon>
        <taxon>Muridae</taxon>
        <taxon>Murinae</taxon>
        <taxon>Rattus</taxon>
    </lineage>
</organism>
<gene>
    <name evidence="1" type="ORF">rCG_25723</name>
</gene>
<dbReference type="Proteomes" id="UP000234681">
    <property type="component" value="Chromosome 8"/>
</dbReference>
<evidence type="ECO:0000313" key="2">
    <source>
        <dbReference type="Proteomes" id="UP000234681"/>
    </source>
</evidence>
<reference evidence="1 2" key="1">
    <citation type="submission" date="2005-09" db="EMBL/GenBank/DDBJ databases">
        <authorList>
            <person name="Mural R.J."/>
            <person name="Li P.W."/>
            <person name="Adams M.D."/>
            <person name="Amanatides P.G."/>
            <person name="Baden-Tillson H."/>
            <person name="Barnstead M."/>
            <person name="Chin S.H."/>
            <person name="Dew I."/>
            <person name="Evans C.A."/>
            <person name="Ferriera S."/>
            <person name="Flanigan M."/>
            <person name="Fosler C."/>
            <person name="Glodek A."/>
            <person name="Gu Z."/>
            <person name="Holt R.A."/>
            <person name="Jennings D."/>
            <person name="Kraft C.L."/>
            <person name="Lu F."/>
            <person name="Nguyen T."/>
            <person name="Nusskern D.R."/>
            <person name="Pfannkoch C.M."/>
            <person name="Sitter C."/>
            <person name="Sutton G.G."/>
            <person name="Venter J.C."/>
            <person name="Wang Z."/>
            <person name="Woodage T."/>
            <person name="Zheng X.H."/>
            <person name="Zhong F."/>
        </authorList>
    </citation>
    <scope>NUCLEOTIDE SEQUENCE [LARGE SCALE GENOMIC DNA]</scope>
    <source>
        <strain>BN</strain>
        <strain evidence="2">Sprague-Dawley</strain>
    </source>
</reference>
<proteinExistence type="predicted"/>